<gene>
    <name evidence="2" type="ORF">Ari01nite_17490</name>
</gene>
<evidence type="ECO:0000256" key="1">
    <source>
        <dbReference type="SAM" id="MobiDB-lite"/>
    </source>
</evidence>
<comment type="caution">
    <text evidence="2">The sequence shown here is derived from an EMBL/GenBank/DDBJ whole genome shotgun (WGS) entry which is preliminary data.</text>
</comment>
<feature type="compositionally biased region" description="Basic and acidic residues" evidence="1">
    <location>
        <begin position="1"/>
        <end position="12"/>
    </location>
</feature>
<proteinExistence type="predicted"/>
<evidence type="ECO:0000313" key="3">
    <source>
        <dbReference type="Proteomes" id="UP000636960"/>
    </source>
</evidence>
<dbReference type="Proteomes" id="UP000636960">
    <property type="component" value="Unassembled WGS sequence"/>
</dbReference>
<dbReference type="AlphaFoldDB" id="A0A919MTH8"/>
<feature type="region of interest" description="Disordered" evidence="1">
    <location>
        <begin position="54"/>
        <end position="113"/>
    </location>
</feature>
<feature type="region of interest" description="Disordered" evidence="1">
    <location>
        <begin position="1"/>
        <end position="27"/>
    </location>
</feature>
<reference evidence="2" key="1">
    <citation type="submission" date="2021-01" db="EMBL/GenBank/DDBJ databases">
        <title>Whole genome shotgun sequence of Actinoplanes rishiriensis NBRC 108556.</title>
        <authorList>
            <person name="Komaki H."/>
            <person name="Tamura T."/>
        </authorList>
    </citation>
    <scope>NUCLEOTIDE SEQUENCE</scope>
    <source>
        <strain evidence="2">NBRC 108556</strain>
    </source>
</reference>
<evidence type="ECO:0000313" key="2">
    <source>
        <dbReference type="EMBL" id="GIE94284.1"/>
    </source>
</evidence>
<protein>
    <submittedName>
        <fullName evidence="2">Uncharacterized protein</fullName>
    </submittedName>
</protein>
<accession>A0A919MTH8</accession>
<sequence length="113" mass="12391">MTAQTDDIRSEEWQNALPDATVPQNRRQFPRCDSWNAWKIGGAFNSRSGRCWRTARSEPFPAGSAARPECDDRNRAPAARATSTAHPRSPLPVPGGGPNLPSLVRTPQELSLP</sequence>
<keyword evidence="3" id="KW-1185">Reference proteome</keyword>
<organism evidence="2 3">
    <name type="scientific">Paractinoplanes rishiriensis</name>
    <dbReference type="NCBI Taxonomy" id="1050105"/>
    <lineage>
        <taxon>Bacteria</taxon>
        <taxon>Bacillati</taxon>
        <taxon>Actinomycetota</taxon>
        <taxon>Actinomycetes</taxon>
        <taxon>Micromonosporales</taxon>
        <taxon>Micromonosporaceae</taxon>
        <taxon>Paractinoplanes</taxon>
    </lineage>
</organism>
<dbReference type="EMBL" id="BOMV01000012">
    <property type="protein sequence ID" value="GIE94284.1"/>
    <property type="molecule type" value="Genomic_DNA"/>
</dbReference>
<name>A0A919MTH8_9ACTN</name>